<dbReference type="PANTHER" id="PTHR41774">
    <property type="match status" value="1"/>
</dbReference>
<accession>A0A136J3X0</accession>
<name>A0A136J3X0_9PEZI</name>
<dbReference type="OrthoDB" id="15981at2759"/>
<reference evidence="3" key="1">
    <citation type="submission" date="2016-02" db="EMBL/GenBank/DDBJ databases">
        <title>Draft genome sequence of Microdochium bolleyi, a fungal endophyte of beachgrass.</title>
        <authorList>
            <consortium name="DOE Joint Genome Institute"/>
            <person name="David A.S."/>
            <person name="May G."/>
            <person name="Haridas S."/>
            <person name="Lim J."/>
            <person name="Wang M."/>
            <person name="Labutti K."/>
            <person name="Lipzen A."/>
            <person name="Barry K."/>
            <person name="Grigoriev I.V."/>
        </authorList>
    </citation>
    <scope>NUCLEOTIDE SEQUENCE [LARGE SCALE GENOMIC DNA]</scope>
    <source>
        <strain evidence="3">J235TASD1</strain>
    </source>
</reference>
<keyword evidence="2" id="KW-0378">Hydrolase</keyword>
<protein>
    <recommendedName>
        <fullName evidence="1">ATP phosphoribosyltransferase</fullName>
    </recommendedName>
</protein>
<dbReference type="Gene3D" id="3.30.70.120">
    <property type="match status" value="1"/>
</dbReference>
<dbReference type="AlphaFoldDB" id="A0A136J3X0"/>
<dbReference type="InterPro" id="IPR036069">
    <property type="entry name" value="DUF34/NIF3_sf"/>
</dbReference>
<dbReference type="InterPro" id="IPR015867">
    <property type="entry name" value="N-reg_PII/ATP_PRibTrfase_C"/>
</dbReference>
<organism evidence="2 3">
    <name type="scientific">Microdochium bolleyi</name>
    <dbReference type="NCBI Taxonomy" id="196109"/>
    <lineage>
        <taxon>Eukaryota</taxon>
        <taxon>Fungi</taxon>
        <taxon>Dikarya</taxon>
        <taxon>Ascomycota</taxon>
        <taxon>Pezizomycotina</taxon>
        <taxon>Sordariomycetes</taxon>
        <taxon>Xylariomycetidae</taxon>
        <taxon>Xylariales</taxon>
        <taxon>Microdochiaceae</taxon>
        <taxon>Microdochium</taxon>
    </lineage>
</organism>
<dbReference type="Proteomes" id="UP000070501">
    <property type="component" value="Unassembled WGS sequence"/>
</dbReference>
<dbReference type="EMBL" id="KQ964249">
    <property type="protein sequence ID" value="KXJ91803.1"/>
    <property type="molecule type" value="Genomic_DNA"/>
</dbReference>
<keyword evidence="3" id="KW-1185">Reference proteome</keyword>
<dbReference type="SUPFAM" id="SSF102705">
    <property type="entry name" value="NIF3 (NGG1p interacting factor 3)-like"/>
    <property type="match status" value="1"/>
</dbReference>
<dbReference type="InParanoid" id="A0A136J3X0"/>
<gene>
    <name evidence="2" type="ORF">Micbo1qcDRAFT_57913</name>
</gene>
<evidence type="ECO:0000313" key="3">
    <source>
        <dbReference type="Proteomes" id="UP000070501"/>
    </source>
</evidence>
<evidence type="ECO:0000313" key="2">
    <source>
        <dbReference type="EMBL" id="KXJ91803.1"/>
    </source>
</evidence>
<proteinExistence type="predicted"/>
<evidence type="ECO:0000256" key="1">
    <source>
        <dbReference type="ARBA" id="ARBA00020998"/>
    </source>
</evidence>
<dbReference type="STRING" id="196109.A0A136J3X0"/>
<dbReference type="PANTHER" id="PTHR41774:SF1">
    <property type="entry name" value="NGG1P INTERACTING FACTOR NIF3"/>
    <property type="match status" value="1"/>
</dbReference>
<dbReference type="GO" id="GO:0016787">
    <property type="term" value="F:hydrolase activity"/>
    <property type="evidence" value="ECO:0007669"/>
    <property type="project" value="UniProtKB-KW"/>
</dbReference>
<sequence length="117" mass="12768">MQSSASSSTAQSVRYKLVFFVPQADAAACRTAVLAAGAGRFPHYNDVCFTTLGTGQFRPADTATPHIGRAGELEELPEARIETIVNGEETMREVVAALKKAHPYEVVVYEVYKLEDF</sequence>